<keyword evidence="2 9" id="KW-0813">Transport</keyword>
<dbReference type="InterPro" id="IPR000515">
    <property type="entry name" value="MetI-like"/>
</dbReference>
<protein>
    <submittedName>
        <fullName evidence="11">Glycine betaine ABC transporter substrate-binding protein</fullName>
    </submittedName>
</protein>
<keyword evidence="6 9" id="KW-0472">Membrane</keyword>
<sequence>MLPKIPLAEWIQAIVDWMGLHLGGLFNVISTVIQSVVGFFAGLFLMPHPLLFILIIGIIAYLIGRLPLTLFTVIGFLLVDNLGYWTQTMNTLGLVITSALISIILGVPLGIWCAYSRTASRIITPLLDFMQTMPAFVYLLPAVTFFSLGVVPGVIASVIFAIPPTIRMTNLGIQQVSGELVEAADAFGSTPGQKLFKVQLPLAMPTLMAGINQTIMLSLSMVVIASMIGAQGIGAEVYRAVTQLQIGKGFEAGLAVVVLAIVLDRFTQNLFKPGKRGKSRVKGKQKAWIAAAATVLILALGFTQYIDRSGTSASEGHTASTVGEEVGYQIIGIDAGAGIMKSTAQAIKDYGLTDWTLVEGSGAAMTATLDKAVKNHEPIIVTGWTPHWMFNKYDLKYLEDPKKTYGEAEEIHTVARKGLKADHPTAYEFLDRFAWTSDEMGEMMIAIQNGTSPEQAAQDWATKHADKVAEWTKGLQPVNGDTIKLSYVAWDSEIASTNLLKYVLEHDLGYKVEAMQVEAGPMWTGVASGDVDASPAAWLPLTHADYWAEYKDKLDDLGPNMKGVKTGLVVPAYMNINSIEDLKGTQAPAANAVGDEVNHQIVGIDAGAGIMKSTAQAIKDYDLTDWTLVEGSGAAMTATLDKAVKNQEPIIITGWTPHWMFNKYDLKYLEDPKKTYGEAEEIHTIARKGLKTDHPTAYEFLDRFAWTSEDMGEMMTAIQGGASPEQAAQDWATSHADKVAEWTKGLKPVNGEPLKLSYVAWDSEIASTNLLKYVLEHDLGYKVNALQVEAGPMWTGVANGDVDASPAAWLPLTHADYWAEYKDKLDDLGPNMTGVKTGLVVPSYMNINSIEDLKDGAAADTAASGDFGKKVSYKIVGTDPGAGLMKLTANAMKDYDLSDWTLIEGSPAAMTAALDDAIKKKEPIVVTGWSPHWMFNKYDLKYLEDPKKSYGDPEEIHTIGRKGLKEDHPVAYEFLSRFKWTAEDMGEVMIAIQEGTPPEQAAKEWADAHPEKVQEWTQGLKPVNGDAFKLSYAAWDSEIASTNVLKYVLEHNLGYKVTALQVEPGPMWIGVATGDVDASAAAWLPLTHADYYAQYKDDIVDVGTSMTGVSSGLVVPAYVDINSIEDLHS</sequence>
<keyword evidence="3" id="KW-1003">Cell membrane</keyword>
<proteinExistence type="inferred from homology"/>
<evidence type="ECO:0000313" key="12">
    <source>
        <dbReference type="Proteomes" id="UP001580407"/>
    </source>
</evidence>
<comment type="subcellular location">
    <subcellularLocation>
        <location evidence="9">Cell membrane</location>
        <topology evidence="9">Multi-pass membrane protein</topology>
    </subcellularLocation>
    <subcellularLocation>
        <location evidence="1">Membrane</location>
        <topology evidence="1">Multi-pass membrane protein</topology>
    </subcellularLocation>
</comment>
<evidence type="ECO:0000256" key="2">
    <source>
        <dbReference type="ARBA" id="ARBA00022448"/>
    </source>
</evidence>
<dbReference type="Gene3D" id="3.10.105.10">
    <property type="entry name" value="Dipeptide-binding Protein, Domain 3"/>
    <property type="match status" value="3"/>
</dbReference>
<comment type="similarity">
    <text evidence="7">In the C-terminal section; belongs to the OsmX family.</text>
</comment>
<name>A0ABV5B1J9_9BACL</name>
<feature type="transmembrane region" description="Helical" evidence="9">
    <location>
        <begin position="214"/>
        <end position="234"/>
    </location>
</feature>
<evidence type="ECO:0000256" key="1">
    <source>
        <dbReference type="ARBA" id="ARBA00004141"/>
    </source>
</evidence>
<feature type="transmembrane region" description="Helical" evidence="9">
    <location>
        <begin position="51"/>
        <end position="79"/>
    </location>
</feature>
<dbReference type="PANTHER" id="PTHR47737:SF1">
    <property type="entry name" value="GLYCINE BETAINE_PROLINE BETAINE TRANSPORT SYSTEM PERMEASE PROTEIN PROW"/>
    <property type="match status" value="1"/>
</dbReference>
<evidence type="ECO:0000256" key="5">
    <source>
        <dbReference type="ARBA" id="ARBA00022989"/>
    </source>
</evidence>
<reference evidence="11 12" key="1">
    <citation type="submission" date="2024-09" db="EMBL/GenBank/DDBJ databases">
        <authorList>
            <person name="Ruan L."/>
        </authorList>
    </citation>
    <scope>NUCLEOTIDE SEQUENCE [LARGE SCALE GENOMIC DNA]</scope>
    <source>
        <strain evidence="11 12">D33</strain>
    </source>
</reference>
<dbReference type="PROSITE" id="PS50928">
    <property type="entry name" value="ABC_TM1"/>
    <property type="match status" value="1"/>
</dbReference>
<comment type="caution">
    <text evidence="11">The sequence shown here is derived from an EMBL/GenBank/DDBJ whole genome shotgun (WGS) entry which is preliminary data.</text>
</comment>
<dbReference type="EMBL" id="JBHILM010000001">
    <property type="protein sequence ID" value="MFB5679347.1"/>
    <property type="molecule type" value="Genomic_DNA"/>
</dbReference>
<dbReference type="Pfam" id="PF04069">
    <property type="entry name" value="OpuAC"/>
    <property type="match status" value="4"/>
</dbReference>
<keyword evidence="4 9" id="KW-0812">Transmembrane</keyword>
<gene>
    <name evidence="11" type="ORF">ACE3NQ_00295</name>
</gene>
<keyword evidence="12" id="KW-1185">Reference proteome</keyword>
<evidence type="ECO:0000256" key="6">
    <source>
        <dbReference type="ARBA" id="ARBA00023136"/>
    </source>
</evidence>
<evidence type="ECO:0000256" key="3">
    <source>
        <dbReference type="ARBA" id="ARBA00022475"/>
    </source>
</evidence>
<evidence type="ECO:0000256" key="7">
    <source>
        <dbReference type="ARBA" id="ARBA00035642"/>
    </source>
</evidence>
<dbReference type="PANTHER" id="PTHR47737">
    <property type="entry name" value="GLYCINE BETAINE/PROLINE BETAINE TRANSPORT SYSTEM PERMEASE PROTEIN PROW"/>
    <property type="match status" value="1"/>
</dbReference>
<dbReference type="CDD" id="cd06261">
    <property type="entry name" value="TM_PBP2"/>
    <property type="match status" value="1"/>
</dbReference>
<evidence type="ECO:0000313" key="11">
    <source>
        <dbReference type="EMBL" id="MFB5679347.1"/>
    </source>
</evidence>
<keyword evidence="5 9" id="KW-1133">Transmembrane helix</keyword>
<dbReference type="Gene3D" id="1.10.3720.10">
    <property type="entry name" value="MetI-like"/>
    <property type="match status" value="1"/>
</dbReference>
<dbReference type="InterPro" id="IPR035906">
    <property type="entry name" value="MetI-like_sf"/>
</dbReference>
<evidence type="ECO:0000256" key="9">
    <source>
        <dbReference type="RuleBase" id="RU363032"/>
    </source>
</evidence>
<comment type="similarity">
    <text evidence="8">In the N-terminal section; belongs to the binding-protein-dependent transport system permease family.</text>
</comment>
<dbReference type="CDD" id="cd13639">
    <property type="entry name" value="PBP2_OpuAC_like"/>
    <property type="match status" value="3"/>
</dbReference>
<feature type="transmembrane region" description="Helical" evidence="9">
    <location>
        <begin position="135"/>
        <end position="162"/>
    </location>
</feature>
<evidence type="ECO:0000256" key="4">
    <source>
        <dbReference type="ARBA" id="ARBA00022692"/>
    </source>
</evidence>
<dbReference type="Gene3D" id="3.40.190.100">
    <property type="entry name" value="Glycine betaine-binding periplasmic protein, domain 2"/>
    <property type="match status" value="3"/>
</dbReference>
<feature type="transmembrane region" description="Helical" evidence="9">
    <location>
        <begin position="287"/>
        <end position="306"/>
    </location>
</feature>
<feature type="transmembrane region" description="Helical" evidence="9">
    <location>
        <begin position="91"/>
        <end position="115"/>
    </location>
</feature>
<feature type="transmembrane region" description="Helical" evidence="9">
    <location>
        <begin position="246"/>
        <end position="266"/>
    </location>
</feature>
<comment type="similarity">
    <text evidence="9">Belongs to the binding-protein-dependent transport system permease family.</text>
</comment>
<dbReference type="SUPFAM" id="SSF53850">
    <property type="entry name" value="Periplasmic binding protein-like II"/>
    <property type="match status" value="4"/>
</dbReference>
<evidence type="ECO:0000259" key="10">
    <source>
        <dbReference type="PROSITE" id="PS50928"/>
    </source>
</evidence>
<dbReference type="SUPFAM" id="SSF161098">
    <property type="entry name" value="MetI-like"/>
    <property type="match status" value="1"/>
</dbReference>
<organism evidence="11 12">
    <name type="scientific">Paenibacillus terreus</name>
    <dbReference type="NCBI Taxonomy" id="1387834"/>
    <lineage>
        <taxon>Bacteria</taxon>
        <taxon>Bacillati</taxon>
        <taxon>Bacillota</taxon>
        <taxon>Bacilli</taxon>
        <taxon>Bacillales</taxon>
        <taxon>Paenibacillaceae</taxon>
        <taxon>Paenibacillus</taxon>
    </lineage>
</organism>
<dbReference type="Proteomes" id="UP001580407">
    <property type="component" value="Unassembled WGS sequence"/>
</dbReference>
<dbReference type="RefSeq" id="WP_375523196.1">
    <property type="nucleotide sequence ID" value="NZ_JBHILM010000001.1"/>
</dbReference>
<accession>A0ABV5B1J9</accession>
<evidence type="ECO:0000256" key="8">
    <source>
        <dbReference type="ARBA" id="ARBA00035652"/>
    </source>
</evidence>
<feature type="domain" description="ABC transmembrane type-1" evidence="10">
    <location>
        <begin position="88"/>
        <end position="267"/>
    </location>
</feature>
<dbReference type="InterPro" id="IPR007210">
    <property type="entry name" value="ABC_Gly_betaine_transp_sub-bd"/>
</dbReference>
<dbReference type="Pfam" id="PF00528">
    <property type="entry name" value="BPD_transp_1"/>
    <property type="match status" value="1"/>
</dbReference>